<comment type="cofactor">
    <cofactor evidence="1">
        <name>L-ascorbate</name>
        <dbReference type="ChEBI" id="CHEBI:38290"/>
    </cofactor>
</comment>
<dbReference type="SMART" id="SM00702">
    <property type="entry name" value="P4Hc"/>
    <property type="match status" value="1"/>
</dbReference>
<dbReference type="Gene3D" id="2.60.120.620">
    <property type="entry name" value="q2cbj1_9rhob like domain"/>
    <property type="match status" value="2"/>
</dbReference>
<feature type="compositionally biased region" description="Acidic residues" evidence="10">
    <location>
        <begin position="36"/>
        <end position="64"/>
    </location>
</feature>
<dbReference type="Pfam" id="PF13661">
    <property type="entry name" value="2OG-FeII_Oxy_4"/>
    <property type="match status" value="1"/>
</dbReference>
<comment type="catalytic activity">
    <reaction evidence="9">
        <text>[ribosomal protein uS12]-L-proline + 2-oxoglutarate + O2 = [ribosomal protein uS12]-(3S)-3-hydroxy-L-proline + succinate + CO2</text>
        <dbReference type="Rhea" id="RHEA:54156"/>
        <dbReference type="Rhea" id="RHEA-COMP:13816"/>
        <dbReference type="Rhea" id="RHEA-COMP:13818"/>
        <dbReference type="ChEBI" id="CHEBI:15379"/>
        <dbReference type="ChEBI" id="CHEBI:16526"/>
        <dbReference type="ChEBI" id="CHEBI:16810"/>
        <dbReference type="ChEBI" id="CHEBI:30031"/>
        <dbReference type="ChEBI" id="CHEBI:50342"/>
        <dbReference type="ChEBI" id="CHEBI:85428"/>
    </reaction>
</comment>
<evidence type="ECO:0000256" key="5">
    <source>
        <dbReference type="ARBA" id="ARBA00022964"/>
    </source>
</evidence>
<dbReference type="GeneID" id="108559151"/>
<keyword evidence="6" id="KW-0560">Oxidoreductase</keyword>
<dbReference type="PANTHER" id="PTHR12117">
    <property type="entry name" value="HISTONE ACETYLTRANSFERASE COMPLEX"/>
    <property type="match status" value="1"/>
</dbReference>
<feature type="domain" description="Fe2OG dioxygenase" evidence="11">
    <location>
        <begin position="216"/>
        <end position="322"/>
    </location>
</feature>
<keyword evidence="5" id="KW-0223">Dioxygenase</keyword>
<dbReference type="InterPro" id="IPR051842">
    <property type="entry name" value="uS12_prolyl_hydroxylase"/>
</dbReference>
<evidence type="ECO:0000256" key="2">
    <source>
        <dbReference type="ARBA" id="ARBA00007443"/>
    </source>
</evidence>
<dbReference type="PANTHER" id="PTHR12117:SF0">
    <property type="entry name" value="PROLYL 3-HYDROXYLASE OGFOD1"/>
    <property type="match status" value="1"/>
</dbReference>
<keyword evidence="4" id="KW-0847">Vitamin C</keyword>
<evidence type="ECO:0000256" key="4">
    <source>
        <dbReference type="ARBA" id="ARBA00022896"/>
    </source>
</evidence>
<protein>
    <recommendedName>
        <fullName evidence="8">uS12 prolyl 3-hydroxylase</fullName>
    </recommendedName>
</protein>
<evidence type="ECO:0000256" key="1">
    <source>
        <dbReference type="ARBA" id="ARBA00001961"/>
    </source>
</evidence>
<evidence type="ECO:0000256" key="10">
    <source>
        <dbReference type="SAM" id="MobiDB-lite"/>
    </source>
</evidence>
<dbReference type="RefSeq" id="XP_017771799.1">
    <property type="nucleotide sequence ID" value="XM_017916310.1"/>
</dbReference>
<evidence type="ECO:0000313" key="12">
    <source>
        <dbReference type="Proteomes" id="UP000695000"/>
    </source>
</evidence>
<gene>
    <name evidence="13" type="primary">LOC108559151</name>
</gene>
<evidence type="ECO:0000256" key="7">
    <source>
        <dbReference type="ARBA" id="ARBA00023004"/>
    </source>
</evidence>
<evidence type="ECO:0000256" key="6">
    <source>
        <dbReference type="ARBA" id="ARBA00023002"/>
    </source>
</evidence>
<evidence type="ECO:0000256" key="9">
    <source>
        <dbReference type="ARBA" id="ARBA00047444"/>
    </source>
</evidence>
<sequence length="559" mass="64617">MMSSEEVIEISDDSDSEYKAGTSGSKQPHTSGFVDLDSDEESDESSDSVQWVEEESESEPDLDCDHWDDDCTICDLKPSTKLIQGYHLMPTCIRDLPEKRMKMSAELNDVFCNSEYVQKLCDNFQNGNAFIDKECEMILDPWKVLVCNDVVSNVDVLNNVREEFNEISWNERKMDLYEFFQSRDLRKEQGFKNINCIYELIKGDLMKFVAKLCGLELVDASATCSFYSDSDFLLVHDDQQDTRAVAFVLYLTGEEGWEENWGGALELFDRNSQNQPNVCTRRVIPKNNRLVLFPVSDYSYHQVNEVRSKNYCRLSINGWFHTKEPLKFETPTYEKPKCGILSDTLQIVENNEINLEDWIGPRFLNEAYVGDIQGYMEESSQLSLATFFNSNKMKRVVEVLNSQDLVWKHMGPPNRHNYEYLDLEQELPQILKNFLALFKSTDFMQLLMQYTHLELVNFRYELQKWTPGCYSLLGDQEAKNRLDLSISMGDLEVIGGKTQYVTLEDEVQQALVTIDVDGSLNLVYGDTAKYISFVSHQSKSKAYYTLTASYFETEEDDEN</sequence>
<dbReference type="Pfam" id="PF10637">
    <property type="entry name" value="Ofd1_CTDD"/>
    <property type="match status" value="1"/>
</dbReference>
<dbReference type="InterPro" id="IPR019601">
    <property type="entry name" value="Oxoglutarate/Fe-dep_Oase_C"/>
</dbReference>
<name>A0ABM1MB49_NICVS</name>
<dbReference type="InterPro" id="IPR039558">
    <property type="entry name" value="TPA1/OFD1_N"/>
</dbReference>
<dbReference type="InterPro" id="IPR006620">
    <property type="entry name" value="Pro_4_hyd_alph"/>
</dbReference>
<keyword evidence="12" id="KW-1185">Reference proteome</keyword>
<organism evidence="12 13">
    <name type="scientific">Nicrophorus vespilloides</name>
    <name type="common">Boreal carrion beetle</name>
    <dbReference type="NCBI Taxonomy" id="110193"/>
    <lineage>
        <taxon>Eukaryota</taxon>
        <taxon>Metazoa</taxon>
        <taxon>Ecdysozoa</taxon>
        <taxon>Arthropoda</taxon>
        <taxon>Hexapoda</taxon>
        <taxon>Insecta</taxon>
        <taxon>Pterygota</taxon>
        <taxon>Neoptera</taxon>
        <taxon>Endopterygota</taxon>
        <taxon>Coleoptera</taxon>
        <taxon>Polyphaga</taxon>
        <taxon>Staphyliniformia</taxon>
        <taxon>Silphidae</taxon>
        <taxon>Nicrophorinae</taxon>
        <taxon>Nicrophorus</taxon>
    </lineage>
</organism>
<evidence type="ECO:0000256" key="8">
    <source>
        <dbReference type="ARBA" id="ARBA00029938"/>
    </source>
</evidence>
<feature type="region of interest" description="Disordered" evidence="10">
    <location>
        <begin position="1"/>
        <end position="64"/>
    </location>
</feature>
<dbReference type="Proteomes" id="UP000695000">
    <property type="component" value="Unplaced"/>
</dbReference>
<reference evidence="13" key="1">
    <citation type="submission" date="2025-08" db="UniProtKB">
        <authorList>
            <consortium name="RefSeq"/>
        </authorList>
    </citation>
    <scope>IDENTIFICATION</scope>
    <source>
        <tissue evidence="13">Whole Larva</tissue>
    </source>
</reference>
<accession>A0ABM1MB49</accession>
<dbReference type="PROSITE" id="PS51471">
    <property type="entry name" value="FE2OG_OXY"/>
    <property type="match status" value="1"/>
</dbReference>
<proteinExistence type="inferred from homology"/>
<comment type="similarity">
    <text evidence="2">Belongs to the TPA1 family.</text>
</comment>
<keyword evidence="7" id="KW-0408">Iron</keyword>
<keyword evidence="3" id="KW-0479">Metal-binding</keyword>
<evidence type="ECO:0000313" key="13">
    <source>
        <dbReference type="RefSeq" id="XP_017771799.1"/>
    </source>
</evidence>
<feature type="compositionally biased region" description="Acidic residues" evidence="10">
    <location>
        <begin position="1"/>
        <end position="15"/>
    </location>
</feature>
<evidence type="ECO:0000259" key="11">
    <source>
        <dbReference type="PROSITE" id="PS51471"/>
    </source>
</evidence>
<dbReference type="InterPro" id="IPR005123">
    <property type="entry name" value="Oxoglu/Fe-dep_dioxygenase_dom"/>
</dbReference>
<evidence type="ECO:0000256" key="3">
    <source>
        <dbReference type="ARBA" id="ARBA00022723"/>
    </source>
</evidence>